<dbReference type="Proteomes" id="UP000008022">
    <property type="component" value="Unassembled WGS sequence"/>
</dbReference>
<dbReference type="eggNOG" id="ENOG502QQJT">
    <property type="taxonomic scope" value="Eukaryota"/>
</dbReference>
<sequence length="419" mass="46813">MVECRGGGRRGTTLAPPPANGESMAPAAAAVHARRRSDSRWWGQLWSETTAAVHARGRSEEERRVVAEIAHARRRSASRAWSSRANCVVFGAVIARGLRLFARGDEEDMRMDVWKKNLPCARARKPFVVSSLDLLMLLHKLRRRNSQRNCSCTHSPIATRWPTSTPLRIPLLPTDASNMSNPKAIPQLLGARSSEKAARWIRTMESALKPPRKDELVSCSHTRWQAFRWDAAHARAFKLQENNDAYMLSRCSNRMHSIGWTVFSSVHNDPMASDVIAPSPWTIFDCKNGFRLFTEAKDGGSEGKIDLSLCAIADELPDPTLRGRPPCLLAVFSSLSGGGDPARLNGSDVNNDRVWTSDPPPYTQDEDTNEAMKGEVDVLCVGYMMRCLRLKIIISYFAIFVVIFSFNLAKQQWKCMLTG</sequence>
<keyword evidence="2" id="KW-1133">Transmembrane helix</keyword>
<evidence type="ECO:0000313" key="3">
    <source>
        <dbReference type="EnsemblPlants" id="ORUFI01G20990.9"/>
    </source>
</evidence>
<evidence type="ECO:0000313" key="4">
    <source>
        <dbReference type="Proteomes" id="UP000008022"/>
    </source>
</evidence>
<dbReference type="HOGENOM" id="CLU_054291_0_0_1"/>
<evidence type="ECO:0000256" key="2">
    <source>
        <dbReference type="SAM" id="Phobius"/>
    </source>
</evidence>
<dbReference type="Gramene" id="ORUFI01G20990.6">
    <property type="protein sequence ID" value="ORUFI01G20990.6"/>
    <property type="gene ID" value="ORUFI01G20990"/>
</dbReference>
<evidence type="ECO:0000256" key="1">
    <source>
        <dbReference type="SAM" id="MobiDB-lite"/>
    </source>
</evidence>
<dbReference type="Gramene" id="ORUFI01G20990.9">
    <property type="protein sequence ID" value="ORUFI01G20990.9"/>
    <property type="gene ID" value="ORUFI01G20990"/>
</dbReference>
<organism evidence="3 4">
    <name type="scientific">Oryza rufipogon</name>
    <name type="common">Brownbeard rice</name>
    <name type="synonym">Asian wild rice</name>
    <dbReference type="NCBI Taxonomy" id="4529"/>
    <lineage>
        <taxon>Eukaryota</taxon>
        <taxon>Viridiplantae</taxon>
        <taxon>Streptophyta</taxon>
        <taxon>Embryophyta</taxon>
        <taxon>Tracheophyta</taxon>
        <taxon>Spermatophyta</taxon>
        <taxon>Magnoliopsida</taxon>
        <taxon>Liliopsida</taxon>
        <taxon>Poales</taxon>
        <taxon>Poaceae</taxon>
        <taxon>BOP clade</taxon>
        <taxon>Oryzoideae</taxon>
        <taxon>Oryzeae</taxon>
        <taxon>Oryzinae</taxon>
        <taxon>Oryza</taxon>
    </lineage>
</organism>
<keyword evidence="2" id="KW-0472">Membrane</keyword>
<evidence type="ECO:0008006" key="5">
    <source>
        <dbReference type="Google" id="ProtNLM"/>
    </source>
</evidence>
<feature type="region of interest" description="Disordered" evidence="1">
    <location>
        <begin position="1"/>
        <end position="23"/>
    </location>
</feature>
<feature type="region of interest" description="Disordered" evidence="1">
    <location>
        <begin position="347"/>
        <end position="368"/>
    </location>
</feature>
<reference evidence="3" key="2">
    <citation type="submission" date="2015-06" db="UniProtKB">
        <authorList>
            <consortium name="EnsemblPlants"/>
        </authorList>
    </citation>
    <scope>IDENTIFICATION</scope>
</reference>
<feature type="transmembrane region" description="Helical" evidence="2">
    <location>
        <begin position="388"/>
        <end position="409"/>
    </location>
</feature>
<dbReference type="EnsemblPlants" id="ORUFI01G20990.6">
    <property type="protein sequence ID" value="ORUFI01G20990.6"/>
    <property type="gene ID" value="ORUFI01G20990"/>
</dbReference>
<accession>A0A0E0MXP3</accession>
<proteinExistence type="predicted"/>
<keyword evidence="4" id="KW-1185">Reference proteome</keyword>
<protein>
    <recommendedName>
        <fullName evidence="5">PH domain-containing protein</fullName>
    </recommendedName>
</protein>
<dbReference type="AlphaFoldDB" id="A0A0E0MXP3"/>
<dbReference type="EnsemblPlants" id="ORUFI01G20990.9">
    <property type="protein sequence ID" value="ORUFI01G20990.9"/>
    <property type="gene ID" value="ORUFI01G20990"/>
</dbReference>
<name>A0A0E0MXP3_ORYRU</name>
<keyword evidence="2" id="KW-0812">Transmembrane</keyword>
<dbReference type="STRING" id="4529.A0A0E0MXP3"/>
<reference evidence="4" key="1">
    <citation type="submission" date="2013-06" db="EMBL/GenBank/DDBJ databases">
        <authorList>
            <person name="Zhao Q."/>
        </authorList>
    </citation>
    <scope>NUCLEOTIDE SEQUENCE</scope>
    <source>
        <strain evidence="4">cv. W1943</strain>
    </source>
</reference>